<evidence type="ECO:0000256" key="2">
    <source>
        <dbReference type="ARBA" id="ARBA00022603"/>
    </source>
</evidence>
<dbReference type="EC" id="2.1.1.-" evidence="4"/>
<dbReference type="GO" id="GO:0032259">
    <property type="term" value="P:methylation"/>
    <property type="evidence" value="ECO:0007669"/>
    <property type="project" value="UniProtKB-KW"/>
</dbReference>
<dbReference type="GO" id="GO:0008168">
    <property type="term" value="F:methyltransferase activity"/>
    <property type="evidence" value="ECO:0007669"/>
    <property type="project" value="UniProtKB-KW"/>
</dbReference>
<dbReference type="InterPro" id="IPR010426">
    <property type="entry name" value="MTTB_MeTrfase"/>
</dbReference>
<dbReference type="Proteomes" id="UP001348492">
    <property type="component" value="Chromosome"/>
</dbReference>
<dbReference type="Pfam" id="PF06253">
    <property type="entry name" value="MTTB"/>
    <property type="match status" value="1"/>
</dbReference>
<keyword evidence="2 4" id="KW-0489">Methyltransferase</keyword>
<dbReference type="RefSeq" id="WP_018590352.1">
    <property type="nucleotide sequence ID" value="NZ_CP117523.1"/>
</dbReference>
<evidence type="ECO:0000313" key="5">
    <source>
        <dbReference type="Proteomes" id="UP001348492"/>
    </source>
</evidence>
<comment type="similarity">
    <text evidence="1">Belongs to the trimethylamine methyltransferase family.</text>
</comment>
<keyword evidence="5" id="KW-1185">Reference proteome</keyword>
<keyword evidence="3 4" id="KW-0808">Transferase</keyword>
<evidence type="ECO:0000256" key="3">
    <source>
        <dbReference type="ARBA" id="ARBA00022679"/>
    </source>
</evidence>
<reference evidence="4 5" key="1">
    <citation type="journal article" date="2023" name="PLoS ONE">
        <title>Genome-based metabolic and phylogenomic analysis of three Terrisporobacter species.</title>
        <authorList>
            <person name="Boer T."/>
            <person name="Bengelsdorf F.R."/>
            <person name="Bomeke M."/>
            <person name="Daniel R."/>
            <person name="Poehlein A."/>
        </authorList>
    </citation>
    <scope>NUCLEOTIDE SEQUENCE [LARGE SCALE GENOMIC DNA]</scope>
    <source>
        <strain evidence="4 5">DSM 1288</strain>
    </source>
</reference>
<sequence>MIKNENLNRINDASIEMLETIGMEFVSPEAKEVLREHGVKIEKDRAFFTRDQIMEYMAKCPSEFKLCARNPEYDMNLNQEDVYYVPGYGCPKIREYDGTVRDAMLDDYLKLVEIVHSSQQYKCNGGILVQPADVEARFSQLIMMYSTITKSDKCILSVNGSAKRIEELAGLMSILFGGVEKLKEKPRFATIVNSLSPLKIDESAEGCLRTCVKYNQPLLVVPAPMAGGTGPISLAGNIALAHAEALAIIVYAQMLNPGNPVIYGSAAMTTDMKTGKAAIGSSGYALQSAYASRLAKMYKLPCRASGALTDAYGATIQAGYESMLSLFSAVEEKINFIIHTGGIVDAFGCCSIEKFIADIEMTRLIDYYNKDLEVNDKTLALDVVKEALKTGTFLTLKHTAKRCRKDPWQPTISLRGKLKLDEDTNIVMKKSIDAEMNRLLSNYKKPELSEDVAKELRKYMEDLGVDSKILDKIDNYNAELAVN</sequence>
<dbReference type="EMBL" id="CP117523">
    <property type="protein sequence ID" value="WWD82560.1"/>
    <property type="molecule type" value="Genomic_DNA"/>
</dbReference>
<accession>A0ABZ2ESA3</accession>
<organism evidence="4 5">
    <name type="scientific">Terrisporobacter glycolicus ATCC 14880 = DSM 1288</name>
    <dbReference type="NCBI Taxonomy" id="1121315"/>
    <lineage>
        <taxon>Bacteria</taxon>
        <taxon>Bacillati</taxon>
        <taxon>Bacillota</taxon>
        <taxon>Clostridia</taxon>
        <taxon>Peptostreptococcales</taxon>
        <taxon>Peptostreptococcaceae</taxon>
        <taxon>Terrisporobacter</taxon>
    </lineage>
</organism>
<name>A0ABZ2ESA3_9FIRM</name>
<dbReference type="Gene3D" id="3.20.20.480">
    <property type="entry name" value="Trimethylamine methyltransferase-like"/>
    <property type="match status" value="1"/>
</dbReference>
<gene>
    <name evidence="4" type="primary">mtgB</name>
    <name evidence="4" type="ORF">TEGL_09520</name>
</gene>
<protein>
    <submittedName>
        <fullName evidence="4">Glycine betaine methyltransferase</fullName>
        <ecNumber evidence="4">2.1.1.-</ecNumber>
    </submittedName>
</protein>
<dbReference type="InterPro" id="IPR038601">
    <property type="entry name" value="MttB-like_sf"/>
</dbReference>
<proteinExistence type="inferred from homology"/>
<evidence type="ECO:0000256" key="1">
    <source>
        <dbReference type="ARBA" id="ARBA00007137"/>
    </source>
</evidence>
<evidence type="ECO:0000313" key="4">
    <source>
        <dbReference type="EMBL" id="WWD82560.1"/>
    </source>
</evidence>